<dbReference type="EMBL" id="JABBWD010000013">
    <property type="protein sequence ID" value="KAG1779159.1"/>
    <property type="molecule type" value="Genomic_DNA"/>
</dbReference>
<feature type="region of interest" description="Disordered" evidence="1">
    <location>
        <begin position="15"/>
        <end position="39"/>
    </location>
</feature>
<dbReference type="Proteomes" id="UP000714275">
    <property type="component" value="Unassembled WGS sequence"/>
</dbReference>
<name>A0A9P7D4H9_9AGAM</name>
<comment type="caution">
    <text evidence="2">The sequence shown here is derived from an EMBL/GenBank/DDBJ whole genome shotgun (WGS) entry which is preliminary data.</text>
</comment>
<organism evidence="2 3">
    <name type="scientific">Suillus placidus</name>
    <dbReference type="NCBI Taxonomy" id="48579"/>
    <lineage>
        <taxon>Eukaryota</taxon>
        <taxon>Fungi</taxon>
        <taxon>Dikarya</taxon>
        <taxon>Basidiomycota</taxon>
        <taxon>Agaricomycotina</taxon>
        <taxon>Agaricomycetes</taxon>
        <taxon>Agaricomycetidae</taxon>
        <taxon>Boletales</taxon>
        <taxon>Suillineae</taxon>
        <taxon>Suillaceae</taxon>
        <taxon>Suillus</taxon>
    </lineage>
</organism>
<dbReference type="AlphaFoldDB" id="A0A9P7D4H9"/>
<evidence type="ECO:0000313" key="2">
    <source>
        <dbReference type="EMBL" id="KAG1779159.1"/>
    </source>
</evidence>
<sequence length="101" mass="11101">MGIINYCTSGVRPDRTGHRTDECAGGPMSPKVQTVGSDAESVGERRRWLGIVLYTAKNGEGRTSFCFRTARVEKNGEGRTSFCFRTAREEKNGEGQNIALL</sequence>
<evidence type="ECO:0000313" key="3">
    <source>
        <dbReference type="Proteomes" id="UP000714275"/>
    </source>
</evidence>
<evidence type="ECO:0000256" key="1">
    <source>
        <dbReference type="SAM" id="MobiDB-lite"/>
    </source>
</evidence>
<gene>
    <name evidence="2" type="ORF">EV702DRAFT_1044101</name>
</gene>
<accession>A0A9P7D4H9</accession>
<keyword evidence="3" id="KW-1185">Reference proteome</keyword>
<protein>
    <submittedName>
        <fullName evidence="2">Uncharacterized protein</fullName>
    </submittedName>
</protein>
<proteinExistence type="predicted"/>
<reference evidence="2" key="1">
    <citation type="journal article" date="2020" name="New Phytol.">
        <title>Comparative genomics reveals dynamic genome evolution in host specialist ectomycorrhizal fungi.</title>
        <authorList>
            <person name="Lofgren L.A."/>
            <person name="Nguyen N.H."/>
            <person name="Vilgalys R."/>
            <person name="Ruytinx J."/>
            <person name="Liao H.L."/>
            <person name="Branco S."/>
            <person name="Kuo A."/>
            <person name="LaButti K."/>
            <person name="Lipzen A."/>
            <person name="Andreopoulos W."/>
            <person name="Pangilinan J."/>
            <person name="Riley R."/>
            <person name="Hundley H."/>
            <person name="Na H."/>
            <person name="Barry K."/>
            <person name="Grigoriev I.V."/>
            <person name="Stajich J.E."/>
            <person name="Kennedy P.G."/>
        </authorList>
    </citation>
    <scope>NUCLEOTIDE SEQUENCE</scope>
    <source>
        <strain evidence="2">DOB743</strain>
    </source>
</reference>